<dbReference type="Proteomes" id="UP000011185">
    <property type="component" value="Unassembled WGS sequence"/>
</dbReference>
<name>L7JUK5_TRAHO</name>
<organism evidence="1 2">
    <name type="scientific">Trachipleistophora hominis</name>
    <name type="common">Microsporidian parasite</name>
    <dbReference type="NCBI Taxonomy" id="72359"/>
    <lineage>
        <taxon>Eukaryota</taxon>
        <taxon>Fungi</taxon>
        <taxon>Fungi incertae sedis</taxon>
        <taxon>Microsporidia</taxon>
        <taxon>Pleistophoridae</taxon>
        <taxon>Trachipleistophora</taxon>
    </lineage>
</organism>
<dbReference type="AlphaFoldDB" id="L7JUK5"/>
<evidence type="ECO:0000313" key="1">
    <source>
        <dbReference type="EMBL" id="ELQ75000.1"/>
    </source>
</evidence>
<evidence type="ECO:0000313" key="2">
    <source>
        <dbReference type="Proteomes" id="UP000011185"/>
    </source>
</evidence>
<keyword evidence="2" id="KW-1185">Reference proteome</keyword>
<dbReference type="EMBL" id="JH993998">
    <property type="protein sequence ID" value="ELQ75000.1"/>
    <property type="molecule type" value="Genomic_DNA"/>
</dbReference>
<sequence>VVGPSAQESTRWCERFIETLFKTYAVQFHLIKLSLL</sequence>
<accession>L7JUK5</accession>
<dbReference type="VEuPathDB" id="MicrosporidiaDB:THOM_2042"/>
<feature type="non-terminal residue" evidence="1">
    <location>
        <position position="1"/>
    </location>
</feature>
<proteinExistence type="predicted"/>
<protein>
    <submittedName>
        <fullName evidence="1">Uncharacterized protein</fullName>
    </submittedName>
</protein>
<gene>
    <name evidence="1" type="ORF">THOM_2042</name>
</gene>
<dbReference type="InParanoid" id="L7JUK5"/>
<dbReference type="HOGENOM" id="CLU_3362242_0_0_1"/>
<reference evidence="1 2" key="1">
    <citation type="journal article" date="2012" name="PLoS Pathog.">
        <title>The genome of the obligate intracellular parasite Trachipleistophora hominis: new insights into microsporidian genome dynamics and reductive evolution.</title>
        <authorList>
            <person name="Heinz E."/>
            <person name="Williams T.A."/>
            <person name="Nakjang S."/>
            <person name="Noel C.J."/>
            <person name="Swan D.C."/>
            <person name="Goldberg A.V."/>
            <person name="Harris S.R."/>
            <person name="Weinmaier T."/>
            <person name="Markert S."/>
            <person name="Becher D."/>
            <person name="Bernhardt J."/>
            <person name="Dagan T."/>
            <person name="Hacker C."/>
            <person name="Lucocq J.M."/>
            <person name="Schweder T."/>
            <person name="Rattei T."/>
            <person name="Hall N."/>
            <person name="Hirt R.P."/>
            <person name="Embley T.M."/>
        </authorList>
    </citation>
    <scope>NUCLEOTIDE SEQUENCE [LARGE SCALE GENOMIC DNA]</scope>
</reference>